<proteinExistence type="predicted"/>
<reference evidence="1 2" key="1">
    <citation type="journal article" date="2018" name="Biotechnol. Biofuels">
        <title>Integrative visual omics of the white-rot fungus Polyporus brumalis exposes the biotechnological potential of its oxidative enzymes for delignifying raw plant biomass.</title>
        <authorList>
            <person name="Miyauchi S."/>
            <person name="Rancon A."/>
            <person name="Drula E."/>
            <person name="Hage H."/>
            <person name="Chaduli D."/>
            <person name="Favel A."/>
            <person name="Grisel S."/>
            <person name="Henrissat B."/>
            <person name="Herpoel-Gimbert I."/>
            <person name="Ruiz-Duenas F.J."/>
            <person name="Chevret D."/>
            <person name="Hainaut M."/>
            <person name="Lin J."/>
            <person name="Wang M."/>
            <person name="Pangilinan J."/>
            <person name="Lipzen A."/>
            <person name="Lesage-Meessen L."/>
            <person name="Navarro D."/>
            <person name="Riley R."/>
            <person name="Grigoriev I.V."/>
            <person name="Zhou S."/>
            <person name="Raouche S."/>
            <person name="Rosso M.N."/>
        </authorList>
    </citation>
    <scope>NUCLEOTIDE SEQUENCE [LARGE SCALE GENOMIC DNA]</scope>
    <source>
        <strain evidence="1 2">BRFM 1820</strain>
    </source>
</reference>
<gene>
    <name evidence="1" type="ORF">OH76DRAFT_800938</name>
</gene>
<dbReference type="OrthoDB" id="2788229at2759"/>
<keyword evidence="2" id="KW-1185">Reference proteome</keyword>
<evidence type="ECO:0008006" key="3">
    <source>
        <dbReference type="Google" id="ProtNLM"/>
    </source>
</evidence>
<dbReference type="AlphaFoldDB" id="A0A371D389"/>
<evidence type="ECO:0000313" key="2">
    <source>
        <dbReference type="Proteomes" id="UP000256964"/>
    </source>
</evidence>
<dbReference type="Proteomes" id="UP000256964">
    <property type="component" value="Unassembled WGS sequence"/>
</dbReference>
<name>A0A371D389_9APHY</name>
<accession>A0A371D389</accession>
<protein>
    <recommendedName>
        <fullName evidence="3">F-box domain-containing protein</fullName>
    </recommendedName>
</protein>
<sequence>MPSTTRIPPELCDQTIDYLWDDLESLRACSLTCKDWLPSSRFHLFRNLRLRHADDVARFRALLTSSPSIAHFVRKLSLSADYDGTTPDGTAREDDGWVNGAAELFPRLHNVTTLALARVRWHALSAETRAAFAGVSKSVRQLFLFEVSFDASRDVIAFLSAFPSLNDLYFQAVSWKHDSPSPFDEPGTGLQIRDAVQEAGRMHLSYLFLDPKSSPTLVTEWLLKHPDEQHLQTIQLCWRELENTQAVGDLLQASGSSLESLQVEFPAGISEDAVMHNHLSLANNTGLRALHFGGLDVRASQAFVSNRLFPWVTAMLSQVGSRHLEEVSFALEIASVQDLLALDWARIDADLCREEFRGLMVMFYVSCDKDGSAKEVRREISERLGGFQARGTLCISCI</sequence>
<evidence type="ECO:0000313" key="1">
    <source>
        <dbReference type="EMBL" id="RDX46993.1"/>
    </source>
</evidence>
<organism evidence="1 2">
    <name type="scientific">Lentinus brumalis</name>
    <dbReference type="NCBI Taxonomy" id="2498619"/>
    <lineage>
        <taxon>Eukaryota</taxon>
        <taxon>Fungi</taxon>
        <taxon>Dikarya</taxon>
        <taxon>Basidiomycota</taxon>
        <taxon>Agaricomycotina</taxon>
        <taxon>Agaricomycetes</taxon>
        <taxon>Polyporales</taxon>
        <taxon>Polyporaceae</taxon>
        <taxon>Lentinus</taxon>
    </lineage>
</organism>
<dbReference type="EMBL" id="KZ857422">
    <property type="protein sequence ID" value="RDX46993.1"/>
    <property type="molecule type" value="Genomic_DNA"/>
</dbReference>